<protein>
    <submittedName>
        <fullName evidence="2">Uncharacterized protein</fullName>
    </submittedName>
</protein>
<organism evidence="2 3">
    <name type="scientific">Mycolicibacterium neoaurum</name>
    <name type="common">Mycobacterium neoaurum</name>
    <dbReference type="NCBI Taxonomy" id="1795"/>
    <lineage>
        <taxon>Bacteria</taxon>
        <taxon>Bacillati</taxon>
        <taxon>Actinomycetota</taxon>
        <taxon>Actinomycetes</taxon>
        <taxon>Mycobacteriales</taxon>
        <taxon>Mycobacteriaceae</taxon>
        <taxon>Mycolicibacterium</taxon>
    </lineage>
</organism>
<feature type="region of interest" description="Disordered" evidence="1">
    <location>
        <begin position="345"/>
        <end position="373"/>
    </location>
</feature>
<dbReference type="RefSeq" id="WP_030136259.1">
    <property type="nucleotide sequence ID" value="NZ_LK021339.1"/>
</dbReference>
<proteinExistence type="predicted"/>
<reference evidence="2" key="1">
    <citation type="submission" date="2014-05" db="EMBL/GenBank/DDBJ databases">
        <authorList>
            <person name="Urmite Genomes"/>
        </authorList>
    </citation>
    <scope>NUCLEOTIDE SEQUENCE</scope>
    <source>
        <strain evidence="2">DSM 44074</strain>
    </source>
</reference>
<accession>A0AAV2WPA5</accession>
<feature type="region of interest" description="Disordered" evidence="1">
    <location>
        <begin position="468"/>
        <end position="521"/>
    </location>
</feature>
<evidence type="ECO:0000256" key="1">
    <source>
        <dbReference type="SAM" id="MobiDB-lite"/>
    </source>
</evidence>
<reference evidence="2" key="2">
    <citation type="submission" date="2015-09" db="EMBL/GenBank/DDBJ databases">
        <title>Draft genome sequence of Mycobacterium neoaurum DSM 44074.</title>
        <authorList>
            <person name="Croce O."/>
            <person name="Robert C."/>
            <person name="Raoult D."/>
            <person name="Drancourt M."/>
        </authorList>
    </citation>
    <scope>NUCLEOTIDE SEQUENCE</scope>
    <source>
        <strain evidence="2">DSM 44074</strain>
    </source>
</reference>
<evidence type="ECO:0000313" key="2">
    <source>
        <dbReference type="EMBL" id="CDQ45692.1"/>
    </source>
</evidence>
<sequence>MNRRVNDRQLEVLQWIADGCPAGKWPEGNFSHKTSASALKARGLVTIKGHARTWSAAVTEAGKHYIEHGVFPLEAVPRHLVNFPVRDRAGEPPNLNLGEGASETLRLAKALIEQLQESGKITVADPTESTRAHYRRVLHACRAHHLVPAGHDLRSTGRSSGDIVVILGTGSPAETSDWDRIRTTTRKITTNIEALRAALETTSILKQISKDLRPRAIEILLDLAADLLAHEVRLGANVKLKTPKLFIQAGSRRPTLTLTELLDEVPHIPTAAEQRELRRTPWKQVPKSDRVPSGRLHLQVERDGSHMTKPDRSGYSQYKRNGDEWFDEKRKTLERQIPEIASAIKKGTVDDDDAREREKQRRVEAHEAHEREQAAQRRAWEDLRNCAREKAIVELREATFVRMFEAWQGAQELRAFAARLEAATSQGLLESRPKLREWLEWARSRADVMDPVTNLEHLDDDVFKAEPSADDLRPHMEGWDPSAPHKDYSASFSKPEQRLTHVPQPRPWHPGMQGRPSWWRH</sequence>
<dbReference type="EMBL" id="LK021339">
    <property type="protein sequence ID" value="CDQ45692.1"/>
    <property type="molecule type" value="Genomic_DNA"/>
</dbReference>
<dbReference type="Proteomes" id="UP000028864">
    <property type="component" value="Unassembled WGS sequence"/>
</dbReference>
<feature type="compositionally biased region" description="Basic and acidic residues" evidence="1">
    <location>
        <begin position="470"/>
        <end position="488"/>
    </location>
</feature>
<evidence type="ECO:0000313" key="3">
    <source>
        <dbReference type="Proteomes" id="UP000028864"/>
    </source>
</evidence>
<dbReference type="AlphaFoldDB" id="A0AAV2WPA5"/>
<gene>
    <name evidence="2" type="ORF">BN1047_03592</name>
</gene>
<name>A0AAV2WPA5_MYCNE</name>
<feature type="compositionally biased region" description="Basic and acidic residues" evidence="1">
    <location>
        <begin position="354"/>
        <end position="373"/>
    </location>
</feature>